<evidence type="ECO:0000313" key="12">
    <source>
        <dbReference type="EMBL" id="QMT39609.1"/>
    </source>
</evidence>
<proteinExistence type="predicted"/>
<organism evidence="12 13">
    <name type="scientific">Neisseria shayeganii</name>
    <dbReference type="NCBI Taxonomy" id="607712"/>
    <lineage>
        <taxon>Bacteria</taxon>
        <taxon>Pseudomonadati</taxon>
        <taxon>Pseudomonadota</taxon>
        <taxon>Betaproteobacteria</taxon>
        <taxon>Neisseriales</taxon>
        <taxon>Neisseriaceae</taxon>
        <taxon>Neisseria</taxon>
    </lineage>
</organism>
<evidence type="ECO:0000256" key="6">
    <source>
        <dbReference type="ARBA" id="ARBA00022840"/>
    </source>
</evidence>
<dbReference type="SUPFAM" id="SSF56112">
    <property type="entry name" value="Protein kinase-like (PK-like)"/>
    <property type="match status" value="1"/>
</dbReference>
<comment type="catalytic activity">
    <reaction evidence="7">
        <text>L-threonyl-[protein] + ATP = O-phospho-L-threonyl-[protein] + ADP + H(+)</text>
        <dbReference type="Rhea" id="RHEA:46608"/>
        <dbReference type="Rhea" id="RHEA-COMP:11060"/>
        <dbReference type="Rhea" id="RHEA-COMP:11605"/>
        <dbReference type="ChEBI" id="CHEBI:15378"/>
        <dbReference type="ChEBI" id="CHEBI:30013"/>
        <dbReference type="ChEBI" id="CHEBI:30616"/>
        <dbReference type="ChEBI" id="CHEBI:61977"/>
        <dbReference type="ChEBI" id="CHEBI:456216"/>
        <dbReference type="EC" id="2.7.11.1"/>
    </reaction>
</comment>
<dbReference type="Pfam" id="PF00069">
    <property type="entry name" value="Pkinase"/>
    <property type="match status" value="1"/>
</dbReference>
<keyword evidence="4" id="KW-0547">Nucleotide-binding</keyword>
<keyword evidence="3" id="KW-0808">Transferase</keyword>
<evidence type="ECO:0000259" key="11">
    <source>
        <dbReference type="PROSITE" id="PS50011"/>
    </source>
</evidence>
<dbReference type="SMART" id="SM00220">
    <property type="entry name" value="S_TKc"/>
    <property type="match status" value="1"/>
</dbReference>
<feature type="region of interest" description="Disordered" evidence="9">
    <location>
        <begin position="378"/>
        <end position="407"/>
    </location>
</feature>
<keyword evidence="6" id="KW-0067">ATP-binding</keyword>
<evidence type="ECO:0000256" key="8">
    <source>
        <dbReference type="ARBA" id="ARBA00048679"/>
    </source>
</evidence>
<name>A0A7D7SFI4_9NEIS</name>
<dbReference type="InterPro" id="IPR050660">
    <property type="entry name" value="NEK_Ser/Thr_kinase"/>
</dbReference>
<keyword evidence="2 12" id="KW-0723">Serine/threonine-protein kinase</keyword>
<keyword evidence="10" id="KW-1133">Transmembrane helix</keyword>
<sequence>MTPQVQRADALPAGSRLQSYTIQKVIGSGAFGITYLAEHVHLSSLHVIKEYFPDSGVRLDGVNVAAKSSSDQDLFDWGLSSFFSEAKLLYGLSHPNIVKVTDLFEANGTAYFVMPYLQGNTLHQWLKEHPKPDEAALGQIFIPLLEGLKYIHERQLLHRDIKPENILMTAGGTPVLIDFGAARQAIGQKSRPLTQILTPPFAPIEQYQSRDVFLPALDLYSLAACIYQAVTGKLIEEAPARIAGEDTQPKLAGSAYERHYSPHFLAAVDYALNVRAEHRFQSAMEMQQALLGLSPSPAPVQAANNGQTVALPSPAAHAGKRAATSARPVLVRKKTAKPAAGGKKTGWLAAGAFVVLLCILAFAFSRFRQEAAPAQASEVVVRQNDGQPSSDEHTDPPLQLPGSTGQGEVTGIQITAETVAAMNEDLPKMIDSQAMLERIYYAENSRTLVYQVRFVNFAAGKLNRSELDRLGEMMRDTTCQDPNMRSWIVETASTVLFVFNDKNGKHLIDTAVSRQDCL</sequence>
<dbReference type="GO" id="GO:0005524">
    <property type="term" value="F:ATP binding"/>
    <property type="evidence" value="ECO:0007669"/>
    <property type="project" value="UniProtKB-KW"/>
</dbReference>
<dbReference type="Proteomes" id="UP000514752">
    <property type="component" value="Chromosome"/>
</dbReference>
<dbReference type="Gene3D" id="1.10.510.10">
    <property type="entry name" value="Transferase(Phosphotransferase) domain 1"/>
    <property type="match status" value="1"/>
</dbReference>
<protein>
    <recommendedName>
        <fullName evidence="1">non-specific serine/threonine protein kinase</fullName>
        <ecNumber evidence="1">2.7.11.1</ecNumber>
    </recommendedName>
</protein>
<dbReference type="CDD" id="cd14014">
    <property type="entry name" value="STKc_PknB_like"/>
    <property type="match status" value="1"/>
</dbReference>
<keyword evidence="10" id="KW-0472">Membrane</keyword>
<feature type="domain" description="Protein kinase" evidence="11">
    <location>
        <begin position="20"/>
        <end position="291"/>
    </location>
</feature>
<dbReference type="PANTHER" id="PTHR43671">
    <property type="entry name" value="SERINE/THREONINE-PROTEIN KINASE NEK"/>
    <property type="match status" value="1"/>
</dbReference>
<comment type="catalytic activity">
    <reaction evidence="8">
        <text>L-seryl-[protein] + ATP = O-phospho-L-seryl-[protein] + ADP + H(+)</text>
        <dbReference type="Rhea" id="RHEA:17989"/>
        <dbReference type="Rhea" id="RHEA-COMP:9863"/>
        <dbReference type="Rhea" id="RHEA-COMP:11604"/>
        <dbReference type="ChEBI" id="CHEBI:15378"/>
        <dbReference type="ChEBI" id="CHEBI:29999"/>
        <dbReference type="ChEBI" id="CHEBI:30616"/>
        <dbReference type="ChEBI" id="CHEBI:83421"/>
        <dbReference type="ChEBI" id="CHEBI:456216"/>
        <dbReference type="EC" id="2.7.11.1"/>
    </reaction>
</comment>
<dbReference type="PANTHER" id="PTHR43671:SF98">
    <property type="entry name" value="SERINE_THREONINE-PROTEIN KINASE NEK11"/>
    <property type="match status" value="1"/>
</dbReference>
<dbReference type="KEGG" id="nsg:H3L94_06900"/>
<dbReference type="EMBL" id="CP059567">
    <property type="protein sequence ID" value="QMT39609.1"/>
    <property type="molecule type" value="Genomic_DNA"/>
</dbReference>
<evidence type="ECO:0000256" key="7">
    <source>
        <dbReference type="ARBA" id="ARBA00047899"/>
    </source>
</evidence>
<dbReference type="PROSITE" id="PS50011">
    <property type="entry name" value="PROTEIN_KINASE_DOM"/>
    <property type="match status" value="1"/>
</dbReference>
<dbReference type="RefSeq" id="WP_182121418.1">
    <property type="nucleotide sequence ID" value="NZ_CP059567.1"/>
</dbReference>
<keyword evidence="5 12" id="KW-0418">Kinase</keyword>
<evidence type="ECO:0000256" key="2">
    <source>
        <dbReference type="ARBA" id="ARBA00022527"/>
    </source>
</evidence>
<evidence type="ECO:0000256" key="3">
    <source>
        <dbReference type="ARBA" id="ARBA00022679"/>
    </source>
</evidence>
<evidence type="ECO:0000256" key="1">
    <source>
        <dbReference type="ARBA" id="ARBA00012513"/>
    </source>
</evidence>
<dbReference type="InterPro" id="IPR000719">
    <property type="entry name" value="Prot_kinase_dom"/>
</dbReference>
<evidence type="ECO:0000256" key="4">
    <source>
        <dbReference type="ARBA" id="ARBA00022741"/>
    </source>
</evidence>
<evidence type="ECO:0000256" key="5">
    <source>
        <dbReference type="ARBA" id="ARBA00022777"/>
    </source>
</evidence>
<dbReference type="PROSITE" id="PS00108">
    <property type="entry name" value="PROTEIN_KINASE_ST"/>
    <property type="match status" value="1"/>
</dbReference>
<evidence type="ECO:0000256" key="9">
    <source>
        <dbReference type="SAM" id="MobiDB-lite"/>
    </source>
</evidence>
<evidence type="ECO:0000256" key="10">
    <source>
        <dbReference type="SAM" id="Phobius"/>
    </source>
</evidence>
<dbReference type="InterPro" id="IPR008271">
    <property type="entry name" value="Ser/Thr_kinase_AS"/>
</dbReference>
<dbReference type="AlphaFoldDB" id="A0A7D7SFI4"/>
<reference evidence="12 13" key="1">
    <citation type="submission" date="2020-07" db="EMBL/GenBank/DDBJ databases">
        <title>Genomic diversity of species in the Neisseriaceae family.</title>
        <authorList>
            <person name="Vincent A.T."/>
            <person name="Bernet E."/>
            <person name="Veyrier F.J."/>
        </authorList>
    </citation>
    <scope>NUCLEOTIDE SEQUENCE [LARGE SCALE GENOMIC DNA]</scope>
    <source>
        <strain evidence="12 13">DSM 22244</strain>
    </source>
</reference>
<keyword evidence="10" id="KW-0812">Transmembrane</keyword>
<dbReference type="InterPro" id="IPR011009">
    <property type="entry name" value="Kinase-like_dom_sf"/>
</dbReference>
<dbReference type="GO" id="GO:0004674">
    <property type="term" value="F:protein serine/threonine kinase activity"/>
    <property type="evidence" value="ECO:0007669"/>
    <property type="project" value="UniProtKB-KW"/>
</dbReference>
<accession>A0A7D7SFI4</accession>
<feature type="transmembrane region" description="Helical" evidence="10">
    <location>
        <begin position="346"/>
        <end position="364"/>
    </location>
</feature>
<evidence type="ECO:0000313" key="13">
    <source>
        <dbReference type="Proteomes" id="UP000514752"/>
    </source>
</evidence>
<gene>
    <name evidence="12" type="ORF">H3L94_06900</name>
</gene>
<dbReference type="EC" id="2.7.11.1" evidence="1"/>